<gene>
    <name evidence="1" type="ORF">B0H17DRAFT_1129193</name>
</gene>
<evidence type="ECO:0000313" key="1">
    <source>
        <dbReference type="EMBL" id="KAJ7699580.1"/>
    </source>
</evidence>
<organism evidence="1 2">
    <name type="scientific">Mycena rosella</name>
    <name type="common">Pink bonnet</name>
    <name type="synonym">Agaricus rosellus</name>
    <dbReference type="NCBI Taxonomy" id="1033263"/>
    <lineage>
        <taxon>Eukaryota</taxon>
        <taxon>Fungi</taxon>
        <taxon>Dikarya</taxon>
        <taxon>Basidiomycota</taxon>
        <taxon>Agaricomycotina</taxon>
        <taxon>Agaricomycetes</taxon>
        <taxon>Agaricomycetidae</taxon>
        <taxon>Agaricales</taxon>
        <taxon>Marasmiineae</taxon>
        <taxon>Mycenaceae</taxon>
        <taxon>Mycena</taxon>
    </lineage>
</organism>
<dbReference type="Proteomes" id="UP001221757">
    <property type="component" value="Unassembled WGS sequence"/>
</dbReference>
<proteinExistence type="predicted"/>
<dbReference type="AlphaFoldDB" id="A0AAD7GKY5"/>
<evidence type="ECO:0000313" key="2">
    <source>
        <dbReference type="Proteomes" id="UP001221757"/>
    </source>
</evidence>
<reference evidence="1" key="1">
    <citation type="submission" date="2023-03" db="EMBL/GenBank/DDBJ databases">
        <title>Massive genome expansion in bonnet fungi (Mycena s.s.) driven by repeated elements and novel gene families across ecological guilds.</title>
        <authorList>
            <consortium name="Lawrence Berkeley National Laboratory"/>
            <person name="Harder C.B."/>
            <person name="Miyauchi S."/>
            <person name="Viragh M."/>
            <person name="Kuo A."/>
            <person name="Thoen E."/>
            <person name="Andreopoulos B."/>
            <person name="Lu D."/>
            <person name="Skrede I."/>
            <person name="Drula E."/>
            <person name="Henrissat B."/>
            <person name="Morin E."/>
            <person name="Kohler A."/>
            <person name="Barry K."/>
            <person name="LaButti K."/>
            <person name="Morin E."/>
            <person name="Salamov A."/>
            <person name="Lipzen A."/>
            <person name="Mereny Z."/>
            <person name="Hegedus B."/>
            <person name="Baldrian P."/>
            <person name="Stursova M."/>
            <person name="Weitz H."/>
            <person name="Taylor A."/>
            <person name="Grigoriev I.V."/>
            <person name="Nagy L.G."/>
            <person name="Martin F."/>
            <person name="Kauserud H."/>
        </authorList>
    </citation>
    <scope>NUCLEOTIDE SEQUENCE</scope>
    <source>
        <strain evidence="1">CBHHK067</strain>
    </source>
</reference>
<sequence>MVVFIKLSDCDAFPGGIDTAVLNRHLLGHAVVGLGVVRLENMVGVPSVAVVAHTVEDTVRYKVGYNEAYEDCVGDLWVVGQELSGLIWVGKCECLQCRFDRTGTGLNGAVPSSLTVSRLHAMNVCGAPAAPGHLLLAVHPLWPRSGTYSKVDKDVRKMTAGGPTLNSRDLKEKGLKSLGLRRLPCKPGIQALPVRAITLE</sequence>
<protein>
    <submittedName>
        <fullName evidence="1">Uncharacterized protein</fullName>
    </submittedName>
</protein>
<dbReference type="EMBL" id="JARKIE010000022">
    <property type="protein sequence ID" value="KAJ7699580.1"/>
    <property type="molecule type" value="Genomic_DNA"/>
</dbReference>
<accession>A0AAD7GKY5</accession>
<keyword evidence="2" id="KW-1185">Reference proteome</keyword>
<comment type="caution">
    <text evidence="1">The sequence shown here is derived from an EMBL/GenBank/DDBJ whole genome shotgun (WGS) entry which is preliminary data.</text>
</comment>
<name>A0AAD7GKY5_MYCRO</name>